<dbReference type="Proteomes" id="UP001596407">
    <property type="component" value="Unassembled WGS sequence"/>
</dbReference>
<evidence type="ECO:0000313" key="3">
    <source>
        <dbReference type="EMBL" id="MFC7081743.1"/>
    </source>
</evidence>
<accession>A0ABD5WRK7</accession>
<dbReference type="EMBL" id="JBHSZH010000005">
    <property type="protein sequence ID" value="MFC7081743.1"/>
    <property type="molecule type" value="Genomic_DNA"/>
</dbReference>
<dbReference type="AlphaFoldDB" id="A0ABD5WRK7"/>
<feature type="region of interest" description="Disordered" evidence="1">
    <location>
        <begin position="71"/>
        <end position="97"/>
    </location>
</feature>
<organism evidence="3 4">
    <name type="scientific">Halorussus caseinilyticus</name>
    <dbReference type="NCBI Taxonomy" id="3034025"/>
    <lineage>
        <taxon>Archaea</taxon>
        <taxon>Methanobacteriati</taxon>
        <taxon>Methanobacteriota</taxon>
        <taxon>Stenosarchaea group</taxon>
        <taxon>Halobacteria</taxon>
        <taxon>Halobacteriales</taxon>
        <taxon>Haladaptataceae</taxon>
        <taxon>Halorussus</taxon>
    </lineage>
</organism>
<feature type="compositionally biased region" description="Polar residues" evidence="1">
    <location>
        <begin position="74"/>
        <end position="88"/>
    </location>
</feature>
<feature type="domain" description="HVO-0234-like beta-propeller" evidence="2">
    <location>
        <begin position="4"/>
        <end position="293"/>
    </location>
</feature>
<dbReference type="GeneID" id="79304936"/>
<comment type="caution">
    <text evidence="3">The sequence shown here is derived from an EMBL/GenBank/DDBJ whole genome shotgun (WGS) entry which is preliminary data.</text>
</comment>
<dbReference type="Pfam" id="PF23366">
    <property type="entry name" value="Beta-prop_HVO_0234"/>
    <property type="match status" value="1"/>
</dbReference>
<keyword evidence="4" id="KW-1185">Reference proteome</keyword>
<name>A0ABD5WRK7_9EURY</name>
<gene>
    <name evidence="3" type="ORF">ACFQJ6_18200</name>
</gene>
<dbReference type="RefSeq" id="WP_276280308.1">
    <property type="nucleotide sequence ID" value="NZ_CP119809.1"/>
</dbReference>
<reference evidence="3 4" key="1">
    <citation type="journal article" date="2019" name="Int. J. Syst. Evol. Microbiol.">
        <title>The Global Catalogue of Microorganisms (GCM) 10K type strain sequencing project: providing services to taxonomists for standard genome sequencing and annotation.</title>
        <authorList>
            <consortium name="The Broad Institute Genomics Platform"/>
            <consortium name="The Broad Institute Genome Sequencing Center for Infectious Disease"/>
            <person name="Wu L."/>
            <person name="Ma J."/>
        </authorList>
    </citation>
    <scope>NUCLEOTIDE SEQUENCE [LARGE SCALE GENOMIC DNA]</scope>
    <source>
        <strain evidence="3 4">DT72</strain>
    </source>
</reference>
<proteinExistence type="predicted"/>
<dbReference type="InterPro" id="IPR056505">
    <property type="entry name" value="Beta-prop_HVO_0234"/>
</dbReference>
<protein>
    <recommendedName>
        <fullName evidence="2">HVO-0234-like beta-propeller domain-containing protein</fullName>
    </recommendedName>
</protein>
<evidence type="ECO:0000259" key="2">
    <source>
        <dbReference type="Pfam" id="PF23366"/>
    </source>
</evidence>
<evidence type="ECO:0000256" key="1">
    <source>
        <dbReference type="SAM" id="MobiDB-lite"/>
    </source>
</evidence>
<sequence>MGISIDEKRVYDASEGPTPVYVVGEFGVARVDTSDDLVGEFGLARQCSARDAAGADGRLVVATDEDVLVGVFGGQSNPNDSKTNGNNSEGKENVSEAGEDPAFEALGVGPSVAVGFARSGRILAAREDGTVVRGADGDWTELGEIDDVRAIDGDFLVAASGVYRATADGLRHVGLEDARDVSAAGVPLAATGDGLYRLANGWVDELDGDFGAVSAEVANSGTLGRAHAASDEGLFAREGEAWTEVALPVEERVVALDDGEGTYAVTENGTFLLSVGDGWNHQILGLRGVRAVAAP</sequence>
<evidence type="ECO:0000313" key="4">
    <source>
        <dbReference type="Proteomes" id="UP001596407"/>
    </source>
</evidence>